<dbReference type="InterPro" id="IPR043128">
    <property type="entry name" value="Rev_trsase/Diguanyl_cyclase"/>
</dbReference>
<keyword evidence="2" id="KW-1185">Reference proteome</keyword>
<dbReference type="GO" id="GO:0071897">
    <property type="term" value="P:DNA biosynthetic process"/>
    <property type="evidence" value="ECO:0007669"/>
    <property type="project" value="UniProtKB-ARBA"/>
</dbReference>
<evidence type="ECO:0000313" key="2">
    <source>
        <dbReference type="Proteomes" id="UP000499080"/>
    </source>
</evidence>
<dbReference type="AlphaFoldDB" id="A0A4Y2AT22"/>
<comment type="caution">
    <text evidence="1">The sequence shown here is derived from an EMBL/GenBank/DDBJ whole genome shotgun (WGS) entry which is preliminary data.</text>
</comment>
<name>A0A4Y2AT22_ARAVE</name>
<proteinExistence type="predicted"/>
<dbReference type="SUPFAM" id="SSF56672">
    <property type="entry name" value="DNA/RNA polymerases"/>
    <property type="match status" value="1"/>
</dbReference>
<dbReference type="OrthoDB" id="3863715at2759"/>
<dbReference type="Gene3D" id="3.30.70.270">
    <property type="match status" value="2"/>
</dbReference>
<organism evidence="1 2">
    <name type="scientific">Araneus ventricosus</name>
    <name type="common">Orbweaver spider</name>
    <name type="synonym">Epeira ventricosa</name>
    <dbReference type="NCBI Taxonomy" id="182803"/>
    <lineage>
        <taxon>Eukaryota</taxon>
        <taxon>Metazoa</taxon>
        <taxon>Ecdysozoa</taxon>
        <taxon>Arthropoda</taxon>
        <taxon>Chelicerata</taxon>
        <taxon>Arachnida</taxon>
        <taxon>Araneae</taxon>
        <taxon>Araneomorphae</taxon>
        <taxon>Entelegynae</taxon>
        <taxon>Araneoidea</taxon>
        <taxon>Araneidae</taxon>
        <taxon>Araneus</taxon>
    </lineage>
</organism>
<protein>
    <submittedName>
        <fullName evidence="1">Uncharacterized protein</fullName>
    </submittedName>
</protein>
<dbReference type="Proteomes" id="UP000499080">
    <property type="component" value="Unassembled WGS sequence"/>
</dbReference>
<gene>
    <name evidence="1" type="ORF">AVEN_263721_1</name>
</gene>
<evidence type="ECO:0000313" key="1">
    <source>
        <dbReference type="EMBL" id="GBL82647.1"/>
    </source>
</evidence>
<accession>A0A4Y2AT22</accession>
<dbReference type="InterPro" id="IPR043502">
    <property type="entry name" value="DNA/RNA_pol_sf"/>
</dbReference>
<dbReference type="InterPro" id="IPR050951">
    <property type="entry name" value="Retrovirus_Pol_polyprotein"/>
</dbReference>
<sequence length="135" mass="15322">MAKTEKNAYETKDGVPTHTEFIYGENVKQVVLPECKRDEVLKVAHEIPLVGHLDSVFRKWREVALAVNLEKCAFGQNQVKFLCHIVGSDQHSPDPEIAEVLRNLSRPSTKNELSSFLGLASYYRDYIPNFSLFGL</sequence>
<dbReference type="PANTHER" id="PTHR37984:SF5">
    <property type="entry name" value="PROTEIN NYNRIN-LIKE"/>
    <property type="match status" value="1"/>
</dbReference>
<reference evidence="1 2" key="1">
    <citation type="journal article" date="2019" name="Sci. Rep.">
        <title>Orb-weaving spider Araneus ventricosus genome elucidates the spidroin gene catalogue.</title>
        <authorList>
            <person name="Kono N."/>
            <person name="Nakamura H."/>
            <person name="Ohtoshi R."/>
            <person name="Moran D.A.P."/>
            <person name="Shinohara A."/>
            <person name="Yoshida Y."/>
            <person name="Fujiwara M."/>
            <person name="Mori M."/>
            <person name="Tomita M."/>
            <person name="Arakawa K."/>
        </authorList>
    </citation>
    <scope>NUCLEOTIDE SEQUENCE [LARGE SCALE GENOMIC DNA]</scope>
</reference>
<dbReference type="EMBL" id="BGPR01000029">
    <property type="protein sequence ID" value="GBL82647.1"/>
    <property type="molecule type" value="Genomic_DNA"/>
</dbReference>
<dbReference type="PANTHER" id="PTHR37984">
    <property type="entry name" value="PROTEIN CBG26694"/>
    <property type="match status" value="1"/>
</dbReference>